<sequence length="883" mass="104761">MENNILELIDPSQSDNDKRNRYFNPFFVDRIESEHKYTKIKFLLDLYDFVYIICISESCDLNEENINRINLFFNEKSTIEELNEITELVTLVRGSTTLLFENTIRTGIITIEKKYLEPFNHNAYDLKEQEIVYLMLKCKESNMNKLINIYDSSFNLDNYIKVKLITRYMNLSCDIVESNLITKLSKISEYSHWKYQKNCYLDINEDFAKRCFNVPINKRWKKIDEIEKEVSKIINSIELDEKFKGKISNYQQQLETSSNISEVKMPDLGYDKKHISFFEIVKVDGLKISKETIDELFINFSLTDKEKYYLMCYLLINKDYCHYVINNKIILEKMETILTKFKPIFRYLIGYSWISLYLEECRCGKRIKQNDRFVFDIETVSKLPNFPYSYDNIRVNPYISCLISDELLNISRNYLGVKQSLSHNSGTVNLSEFKRRLNIFISGFNDLDVFEGCCWDNMVITGSIMAAIIPKYNPLMELFKHNTVDINTLMTDEELIRYYQEYYVNADIDIACNHTNTINYIEHIIRMKDIIYTNLNKKYKEIKKSDIEIIPSKTLAIYVNSTLLKKKCESGEIPFDYDYIINNRLNNDIQLYFWKKYIHVKTEANENNEKILKKKINETPYFKIIDYVSIAETNLIIQNFGLESYNDYRTAEKNSGIQMVYYIKDDQDIFIKFGETMKYKIKSSYLKHVFEFFRISEVEFFSTIARFHLPCVRSYYNGKTCYLLPSAITAYQTFLNIDFKYFVGNRDPINIINKYRERGYGIILNENELKLVLSYSCSVGDYKKAYGIKDKEDIKKLIGQLDISNCMFKPRMVVPERYIVDTTITTKYNDVYSTYIESYKDIEKYYISSYSQYAINLLQHNPINKNGTVNPVKLWMIEAAYDD</sequence>
<protein>
    <submittedName>
        <fullName evidence="1">Uncharacterized protein</fullName>
    </submittedName>
</protein>
<dbReference type="EMBL" id="MN740556">
    <property type="protein sequence ID" value="QHU33213.1"/>
    <property type="molecule type" value="Genomic_DNA"/>
</dbReference>
<name>A0A6C0LS09_9ZZZZ</name>
<dbReference type="AlphaFoldDB" id="A0A6C0LS09"/>
<reference evidence="1" key="1">
    <citation type="journal article" date="2020" name="Nature">
        <title>Giant virus diversity and host interactions through global metagenomics.</title>
        <authorList>
            <person name="Schulz F."/>
            <person name="Roux S."/>
            <person name="Paez-Espino D."/>
            <person name="Jungbluth S."/>
            <person name="Walsh D.A."/>
            <person name="Denef V.J."/>
            <person name="McMahon K.D."/>
            <person name="Konstantinidis K.T."/>
            <person name="Eloe-Fadrosh E.A."/>
            <person name="Kyrpides N.C."/>
            <person name="Woyke T."/>
        </authorList>
    </citation>
    <scope>NUCLEOTIDE SEQUENCE</scope>
    <source>
        <strain evidence="1">GVMAG-S-1014582-52</strain>
    </source>
</reference>
<accession>A0A6C0LS09</accession>
<evidence type="ECO:0000313" key="1">
    <source>
        <dbReference type="EMBL" id="QHU33213.1"/>
    </source>
</evidence>
<organism evidence="1">
    <name type="scientific">viral metagenome</name>
    <dbReference type="NCBI Taxonomy" id="1070528"/>
    <lineage>
        <taxon>unclassified sequences</taxon>
        <taxon>metagenomes</taxon>
        <taxon>organismal metagenomes</taxon>
    </lineage>
</organism>
<proteinExistence type="predicted"/>